<dbReference type="OrthoDB" id="198978at2"/>
<keyword evidence="1" id="KW-0732">Signal</keyword>
<sequence length="179" mass="19007">MTRTLNLVLTVLLLSGLTSCATWDPDGEASLQQEAAETVKVFRARDPGMQRFFDNAYAYAVFPTVGKGGMGIGGAYGEGLVYQNGKPVARTSLTQLTLGLQLGGQAYHEIIFFADRAAFERFKTGRLELSAQLSAVAATQGASADAGYEQGVAVFTLAKGGLMYEASVGGQNFSYEPLK</sequence>
<evidence type="ECO:0000256" key="1">
    <source>
        <dbReference type="SAM" id="SignalP"/>
    </source>
</evidence>
<dbReference type="EMBL" id="SOQX01000001">
    <property type="protein sequence ID" value="TDY03973.1"/>
    <property type="molecule type" value="Genomic_DNA"/>
</dbReference>
<accession>A0A4R8J282</accession>
<dbReference type="Proteomes" id="UP000294914">
    <property type="component" value="Unassembled WGS sequence"/>
</dbReference>
<feature type="chain" id="PRO_5020992244" evidence="1">
    <location>
        <begin position="22"/>
        <end position="179"/>
    </location>
</feature>
<reference evidence="3 4" key="1">
    <citation type="submission" date="2019-03" db="EMBL/GenBank/DDBJ databases">
        <title>Genomic Encyclopedia of Type Strains, Phase IV (KMG-IV): sequencing the most valuable type-strain genomes for metagenomic binning, comparative biology and taxonomic classification.</title>
        <authorList>
            <person name="Goeker M."/>
        </authorList>
    </citation>
    <scope>NUCLEOTIDE SEQUENCE [LARGE SCALE GENOMIC DNA]</scope>
    <source>
        <strain evidence="3 4">DSM 16326</strain>
    </source>
</reference>
<dbReference type="Pfam" id="PF04366">
    <property type="entry name" value="Ysc84"/>
    <property type="match status" value="1"/>
</dbReference>
<proteinExistence type="predicted"/>
<organism evidence="3 4">
    <name type="scientific">Thiohalophilus thiocyanatoxydans</name>
    <dbReference type="NCBI Taxonomy" id="381308"/>
    <lineage>
        <taxon>Bacteria</taxon>
        <taxon>Pseudomonadati</taxon>
        <taxon>Pseudomonadota</taxon>
        <taxon>Gammaproteobacteria</taxon>
        <taxon>Thiohalomonadales</taxon>
        <taxon>Thiohalophilaceae</taxon>
        <taxon>Thiohalophilus</taxon>
    </lineage>
</organism>
<feature type="domain" description="Ysc84 actin-binding" evidence="2">
    <location>
        <begin position="95"/>
        <end position="172"/>
    </location>
</feature>
<feature type="signal peptide" evidence="1">
    <location>
        <begin position="1"/>
        <end position="21"/>
    </location>
</feature>
<keyword evidence="4" id="KW-1185">Reference proteome</keyword>
<evidence type="ECO:0000313" key="4">
    <source>
        <dbReference type="Proteomes" id="UP000294914"/>
    </source>
</evidence>
<name>A0A4R8J282_9GAMM</name>
<dbReference type="PROSITE" id="PS51257">
    <property type="entry name" value="PROKAR_LIPOPROTEIN"/>
    <property type="match status" value="1"/>
</dbReference>
<comment type="caution">
    <text evidence="3">The sequence shown here is derived from an EMBL/GenBank/DDBJ whole genome shotgun (WGS) entry which is preliminary data.</text>
</comment>
<dbReference type="AlphaFoldDB" id="A0A4R8J282"/>
<dbReference type="InterPro" id="IPR007461">
    <property type="entry name" value="Ysc84_actin-binding"/>
</dbReference>
<gene>
    <name evidence="3" type="ORF">EDC23_0344</name>
</gene>
<evidence type="ECO:0000313" key="3">
    <source>
        <dbReference type="EMBL" id="TDY03973.1"/>
    </source>
</evidence>
<evidence type="ECO:0000259" key="2">
    <source>
        <dbReference type="Pfam" id="PF04366"/>
    </source>
</evidence>
<dbReference type="RefSeq" id="WP_134080536.1">
    <property type="nucleotide sequence ID" value="NZ_SOQX01000001.1"/>
</dbReference>
<protein>
    <submittedName>
        <fullName evidence="3">Lipid-binding SYLF domain-containing protein</fullName>
    </submittedName>
</protein>